<dbReference type="InterPro" id="IPR016719">
    <property type="entry name" value="CAMLG"/>
</dbReference>
<dbReference type="AlphaFoldDB" id="A0AA39C863"/>
<feature type="transmembrane region" description="Helical" evidence="1">
    <location>
        <begin position="207"/>
        <end position="223"/>
    </location>
</feature>
<keyword evidence="1" id="KW-0812">Transmembrane</keyword>
<name>A0AA39C863_MICHY</name>
<keyword evidence="3" id="KW-1185">Reference proteome</keyword>
<comment type="caution">
    <text evidence="2">The sequence shown here is derived from an EMBL/GenBank/DDBJ whole genome shotgun (WGS) entry which is preliminary data.</text>
</comment>
<reference evidence="2" key="2">
    <citation type="submission" date="2023-03" db="EMBL/GenBank/DDBJ databases">
        <authorList>
            <person name="Inwood S.N."/>
            <person name="Skelly J.G."/>
            <person name="Guhlin J."/>
            <person name="Harrop T.W.R."/>
            <person name="Goldson S.G."/>
            <person name="Dearden P.K."/>
        </authorList>
    </citation>
    <scope>NUCLEOTIDE SEQUENCE</scope>
    <source>
        <strain evidence="2">Lincoln</strain>
        <tissue evidence="2">Whole body</tissue>
    </source>
</reference>
<evidence type="ECO:0000256" key="1">
    <source>
        <dbReference type="SAM" id="Phobius"/>
    </source>
</evidence>
<accession>A0AA39C863</accession>
<sequence length="281" mass="32470">MADIAARREARRRKILENSESRLLRISSQITKDDNTNNHEAKFHKSNLPSLFTNTNTNEIPTSESLINSSWDDPMDIDNEITEANLRTNVGIKKRNFTKEFVCNDNGITHGQHQIKHNTSEIHNDTRYSKQNNVSQNYDDKKNELSTLTKILVNRSVYIVLAAILNLMLILRAEHLFGTSIIVPFLLICLSRLWITGRLNVNERNSTTNSMIFAALILCNVRPKIIYVLKKLFNIVNQLIDDLAIFIFSFVIMYYIISRYWVDFDISLANKVEIIVDRHAT</sequence>
<dbReference type="Proteomes" id="UP001168972">
    <property type="component" value="Unassembled WGS sequence"/>
</dbReference>
<dbReference type="GO" id="GO:0071816">
    <property type="term" value="P:tail-anchored membrane protein insertion into ER membrane"/>
    <property type="evidence" value="ECO:0007669"/>
    <property type="project" value="TreeGrafter"/>
</dbReference>
<dbReference type="PANTHER" id="PTHR15026">
    <property type="entry name" value="CALCIUM-SIGNAL MODULATING CYCLOPHILIN LIGAND CAML"/>
    <property type="match status" value="1"/>
</dbReference>
<evidence type="ECO:0000313" key="3">
    <source>
        <dbReference type="Proteomes" id="UP001168972"/>
    </source>
</evidence>
<feature type="transmembrane region" description="Helical" evidence="1">
    <location>
        <begin position="243"/>
        <end position="262"/>
    </location>
</feature>
<dbReference type="EMBL" id="JAQQBR010001836">
    <property type="protein sequence ID" value="KAK0159701.1"/>
    <property type="molecule type" value="Genomic_DNA"/>
</dbReference>
<keyword evidence="1" id="KW-1133">Transmembrane helix</keyword>
<dbReference type="Pfam" id="PF14963">
    <property type="entry name" value="Get2_like"/>
    <property type="match status" value="1"/>
</dbReference>
<evidence type="ECO:0000313" key="2">
    <source>
        <dbReference type="EMBL" id="KAK0159701.1"/>
    </source>
</evidence>
<feature type="transmembrane region" description="Helical" evidence="1">
    <location>
        <begin position="176"/>
        <end position="195"/>
    </location>
</feature>
<protein>
    <submittedName>
        <fullName evidence="2">Uncharacterized protein</fullName>
    </submittedName>
</protein>
<keyword evidence="1" id="KW-0472">Membrane</keyword>
<organism evidence="2 3">
    <name type="scientific">Microctonus hyperodae</name>
    <name type="common">Parasitoid wasp</name>
    <dbReference type="NCBI Taxonomy" id="165561"/>
    <lineage>
        <taxon>Eukaryota</taxon>
        <taxon>Metazoa</taxon>
        <taxon>Ecdysozoa</taxon>
        <taxon>Arthropoda</taxon>
        <taxon>Hexapoda</taxon>
        <taxon>Insecta</taxon>
        <taxon>Pterygota</taxon>
        <taxon>Neoptera</taxon>
        <taxon>Endopterygota</taxon>
        <taxon>Hymenoptera</taxon>
        <taxon>Apocrita</taxon>
        <taxon>Ichneumonoidea</taxon>
        <taxon>Braconidae</taxon>
        <taxon>Euphorinae</taxon>
        <taxon>Microctonus</taxon>
    </lineage>
</organism>
<reference evidence="2" key="1">
    <citation type="journal article" date="2023" name="bioRxiv">
        <title>Scaffold-level genome assemblies of two parasitoid biocontrol wasps reveal the parthenogenesis mechanism and an associated novel virus.</title>
        <authorList>
            <person name="Inwood S."/>
            <person name="Skelly J."/>
            <person name="Guhlin J."/>
            <person name="Harrop T."/>
            <person name="Goldson S."/>
            <person name="Dearden P."/>
        </authorList>
    </citation>
    <scope>NUCLEOTIDE SEQUENCE</scope>
    <source>
        <strain evidence="2">Lincoln</strain>
        <tissue evidence="2">Whole body</tissue>
    </source>
</reference>
<feature type="transmembrane region" description="Helical" evidence="1">
    <location>
        <begin position="151"/>
        <end position="170"/>
    </location>
</feature>
<proteinExistence type="predicted"/>
<dbReference type="PANTHER" id="PTHR15026:SF0">
    <property type="entry name" value="GUIDED ENTRY OF TAIL-ANCHORED PROTEINS FACTOR CAMLG"/>
    <property type="match status" value="1"/>
</dbReference>
<gene>
    <name evidence="2" type="ORF">PV327_010789</name>
</gene>
<dbReference type="GO" id="GO:0043529">
    <property type="term" value="C:GET complex"/>
    <property type="evidence" value="ECO:0007669"/>
    <property type="project" value="TreeGrafter"/>
</dbReference>